<evidence type="ECO:0008006" key="3">
    <source>
        <dbReference type="Google" id="ProtNLM"/>
    </source>
</evidence>
<dbReference type="InterPro" id="IPR011008">
    <property type="entry name" value="Dimeric_a/b-barrel"/>
</dbReference>
<dbReference type="OrthoDB" id="10263341at2759"/>
<reference evidence="1 2" key="1">
    <citation type="journal article" date="2019" name="Nat. Ecol. Evol.">
        <title>Megaphylogeny resolves global patterns of mushroom evolution.</title>
        <authorList>
            <person name="Varga T."/>
            <person name="Krizsan K."/>
            <person name="Foldi C."/>
            <person name="Dima B."/>
            <person name="Sanchez-Garcia M."/>
            <person name="Sanchez-Ramirez S."/>
            <person name="Szollosi G.J."/>
            <person name="Szarkandi J.G."/>
            <person name="Papp V."/>
            <person name="Albert L."/>
            <person name="Andreopoulos W."/>
            <person name="Angelini C."/>
            <person name="Antonin V."/>
            <person name="Barry K.W."/>
            <person name="Bougher N.L."/>
            <person name="Buchanan P."/>
            <person name="Buyck B."/>
            <person name="Bense V."/>
            <person name="Catcheside P."/>
            <person name="Chovatia M."/>
            <person name="Cooper J."/>
            <person name="Damon W."/>
            <person name="Desjardin D."/>
            <person name="Finy P."/>
            <person name="Geml J."/>
            <person name="Haridas S."/>
            <person name="Hughes K."/>
            <person name="Justo A."/>
            <person name="Karasinski D."/>
            <person name="Kautmanova I."/>
            <person name="Kiss B."/>
            <person name="Kocsube S."/>
            <person name="Kotiranta H."/>
            <person name="LaButti K.M."/>
            <person name="Lechner B.E."/>
            <person name="Liimatainen K."/>
            <person name="Lipzen A."/>
            <person name="Lukacs Z."/>
            <person name="Mihaltcheva S."/>
            <person name="Morgado L.N."/>
            <person name="Niskanen T."/>
            <person name="Noordeloos M.E."/>
            <person name="Ohm R.A."/>
            <person name="Ortiz-Santana B."/>
            <person name="Ovrebo C."/>
            <person name="Racz N."/>
            <person name="Riley R."/>
            <person name="Savchenko A."/>
            <person name="Shiryaev A."/>
            <person name="Soop K."/>
            <person name="Spirin V."/>
            <person name="Szebenyi C."/>
            <person name="Tomsovsky M."/>
            <person name="Tulloss R.E."/>
            <person name="Uehling J."/>
            <person name="Grigoriev I.V."/>
            <person name="Vagvolgyi C."/>
            <person name="Papp T."/>
            <person name="Martin F.M."/>
            <person name="Miettinen O."/>
            <person name="Hibbett D.S."/>
            <person name="Nagy L.G."/>
        </authorList>
    </citation>
    <scope>NUCLEOTIDE SEQUENCE [LARGE SCALE GENOMIC DNA]</scope>
    <source>
        <strain evidence="1 2">CBS 309.79</strain>
    </source>
</reference>
<gene>
    <name evidence="1" type="ORF">BDV98DRAFT_516970</name>
</gene>
<dbReference type="Gene3D" id="3.30.70.100">
    <property type="match status" value="1"/>
</dbReference>
<protein>
    <recommendedName>
        <fullName evidence="3">ABM domain-containing protein</fullName>
    </recommendedName>
</protein>
<dbReference type="STRING" id="1884261.A0A5C3Q2P3"/>
<keyword evidence="2" id="KW-1185">Reference proteome</keyword>
<evidence type="ECO:0000313" key="2">
    <source>
        <dbReference type="Proteomes" id="UP000305067"/>
    </source>
</evidence>
<proteinExistence type="predicted"/>
<dbReference type="Proteomes" id="UP000305067">
    <property type="component" value="Unassembled WGS sequence"/>
</dbReference>
<evidence type="ECO:0000313" key="1">
    <source>
        <dbReference type="EMBL" id="TFK95776.1"/>
    </source>
</evidence>
<accession>A0A5C3Q2P3</accession>
<dbReference type="AlphaFoldDB" id="A0A5C3Q2P3"/>
<name>A0A5C3Q2P3_9AGAR</name>
<dbReference type="InterPro" id="IPR052936">
    <property type="entry name" value="Jasmonate_Hydroxylase-like"/>
</dbReference>
<dbReference type="SUPFAM" id="SSF54909">
    <property type="entry name" value="Dimeric alpha+beta barrel"/>
    <property type="match status" value="1"/>
</dbReference>
<dbReference type="PANTHER" id="PTHR37811:SF2">
    <property type="entry name" value="ABM DOMAIN-CONTAINING PROTEIN"/>
    <property type="match status" value="1"/>
</dbReference>
<feature type="non-terminal residue" evidence="1">
    <location>
        <position position="1"/>
    </location>
</feature>
<dbReference type="EMBL" id="ML178874">
    <property type="protein sequence ID" value="TFK95776.1"/>
    <property type="molecule type" value="Genomic_DNA"/>
</dbReference>
<sequence>SFLSSTPRPPHKLISLSPSLTPTYHHHEYRKVLMRMVELVQTIPGFLGMDVTTTGMKDITTTYWDSLEAIGKWKRNMEHLSAQKSGKNGWFDGYRVIIAEVKKEYGFILPGLIPEGGKIPISSAQADAQLPT</sequence>
<dbReference type="PANTHER" id="PTHR37811">
    <property type="entry name" value="BLL5343 PROTEIN"/>
    <property type="match status" value="1"/>
</dbReference>
<organism evidence="1 2">
    <name type="scientific">Pterulicium gracile</name>
    <dbReference type="NCBI Taxonomy" id="1884261"/>
    <lineage>
        <taxon>Eukaryota</taxon>
        <taxon>Fungi</taxon>
        <taxon>Dikarya</taxon>
        <taxon>Basidiomycota</taxon>
        <taxon>Agaricomycotina</taxon>
        <taxon>Agaricomycetes</taxon>
        <taxon>Agaricomycetidae</taxon>
        <taxon>Agaricales</taxon>
        <taxon>Pleurotineae</taxon>
        <taxon>Pterulaceae</taxon>
        <taxon>Pterulicium</taxon>
    </lineage>
</organism>